<feature type="compositionally biased region" description="Low complexity" evidence="1">
    <location>
        <begin position="76"/>
        <end position="88"/>
    </location>
</feature>
<evidence type="ECO:0000313" key="3">
    <source>
        <dbReference type="Proteomes" id="UP001189429"/>
    </source>
</evidence>
<feature type="non-terminal residue" evidence="2">
    <location>
        <position position="1"/>
    </location>
</feature>
<evidence type="ECO:0008006" key="4">
    <source>
        <dbReference type="Google" id="ProtNLM"/>
    </source>
</evidence>
<dbReference type="EMBL" id="CAUYUJ010001886">
    <property type="protein sequence ID" value="CAK0798068.1"/>
    <property type="molecule type" value="Genomic_DNA"/>
</dbReference>
<feature type="compositionally biased region" description="Basic and acidic residues" evidence="1">
    <location>
        <begin position="37"/>
        <end position="46"/>
    </location>
</feature>
<protein>
    <recommendedName>
        <fullName evidence="4">Phospholipase B-like</fullName>
    </recommendedName>
</protein>
<keyword evidence="3" id="KW-1185">Reference proteome</keyword>
<gene>
    <name evidence="2" type="ORF">PCOR1329_LOCUS6965</name>
</gene>
<feature type="region of interest" description="Disordered" evidence="1">
    <location>
        <begin position="27"/>
        <end position="130"/>
    </location>
</feature>
<reference evidence="2" key="1">
    <citation type="submission" date="2023-10" db="EMBL/GenBank/DDBJ databases">
        <authorList>
            <person name="Chen Y."/>
            <person name="Shah S."/>
            <person name="Dougan E. K."/>
            <person name="Thang M."/>
            <person name="Chan C."/>
        </authorList>
    </citation>
    <scope>NUCLEOTIDE SEQUENCE [LARGE SCALE GENOMIC DNA]</scope>
</reference>
<accession>A0ABN9PXP6</accession>
<name>A0ABN9PXP6_9DINO</name>
<feature type="region of interest" description="Disordered" evidence="1">
    <location>
        <begin position="177"/>
        <end position="210"/>
    </location>
</feature>
<dbReference type="Proteomes" id="UP001189429">
    <property type="component" value="Unassembled WGS sequence"/>
</dbReference>
<evidence type="ECO:0000313" key="2">
    <source>
        <dbReference type="EMBL" id="CAK0798068.1"/>
    </source>
</evidence>
<proteinExistence type="predicted"/>
<sequence>GPGAARAAAAAPRPEARPAVYTALQGRAFAARPLQGRKADDPREENAPGARSGRGGAGRLRHAGGVPGDRRRVPREAAAAAEPAAADLRAGRPERRRRGLREVLRPPGGLPRQDLPVRHLRQRSGSDLSCQRGRLEEARQILDTSPSCYTLGPPTGCRPSCSTPTCPLGAASRCWPRRTRTSRRPRPASTSVTGSATATCTPATTPGPPWLLCSTPPPRTRAATPRSRAILHALRSGTPRCDDGLGGLAGRLPPLAQAYRSTEHNIDVAALAAALGEEEVWQDAHGFVRSMHGRNRAFPRAYSMGTGGDGDCDSSQPEGVPVPADCTYWNLLADADPDVEFRCC</sequence>
<evidence type="ECO:0000256" key="1">
    <source>
        <dbReference type="SAM" id="MobiDB-lite"/>
    </source>
</evidence>
<organism evidence="2 3">
    <name type="scientific">Prorocentrum cordatum</name>
    <dbReference type="NCBI Taxonomy" id="2364126"/>
    <lineage>
        <taxon>Eukaryota</taxon>
        <taxon>Sar</taxon>
        <taxon>Alveolata</taxon>
        <taxon>Dinophyceae</taxon>
        <taxon>Prorocentrales</taxon>
        <taxon>Prorocentraceae</taxon>
        <taxon>Prorocentrum</taxon>
    </lineage>
</organism>
<comment type="caution">
    <text evidence="2">The sequence shown here is derived from an EMBL/GenBank/DDBJ whole genome shotgun (WGS) entry which is preliminary data.</text>
</comment>
<feature type="compositionally biased region" description="Low complexity" evidence="1">
    <location>
        <begin position="187"/>
        <end position="204"/>
    </location>
</feature>
<feature type="compositionally biased region" description="Basic residues" evidence="1">
    <location>
        <begin position="177"/>
        <end position="186"/>
    </location>
</feature>